<dbReference type="AlphaFoldDB" id="A0A0A9B351"/>
<accession>A0A0A9B351</accession>
<reference evidence="1" key="1">
    <citation type="submission" date="2014-09" db="EMBL/GenBank/DDBJ databases">
        <authorList>
            <person name="Magalhaes I.L.F."/>
            <person name="Oliveira U."/>
            <person name="Santos F.R."/>
            <person name="Vidigal T.H.D.A."/>
            <person name="Brescovit A.D."/>
            <person name="Santos A.J."/>
        </authorList>
    </citation>
    <scope>NUCLEOTIDE SEQUENCE</scope>
    <source>
        <tissue evidence="1">Shoot tissue taken approximately 20 cm above the soil surface</tissue>
    </source>
</reference>
<reference evidence="1" key="2">
    <citation type="journal article" date="2015" name="Data Brief">
        <title>Shoot transcriptome of the giant reed, Arundo donax.</title>
        <authorList>
            <person name="Barrero R.A."/>
            <person name="Guerrero F.D."/>
            <person name="Moolhuijzen P."/>
            <person name="Goolsby J.A."/>
            <person name="Tidwell J."/>
            <person name="Bellgard S.E."/>
            <person name="Bellgard M.I."/>
        </authorList>
    </citation>
    <scope>NUCLEOTIDE SEQUENCE</scope>
    <source>
        <tissue evidence="1">Shoot tissue taken approximately 20 cm above the soil surface</tissue>
    </source>
</reference>
<organism evidence="1">
    <name type="scientific">Arundo donax</name>
    <name type="common">Giant reed</name>
    <name type="synonym">Donax arundinaceus</name>
    <dbReference type="NCBI Taxonomy" id="35708"/>
    <lineage>
        <taxon>Eukaryota</taxon>
        <taxon>Viridiplantae</taxon>
        <taxon>Streptophyta</taxon>
        <taxon>Embryophyta</taxon>
        <taxon>Tracheophyta</taxon>
        <taxon>Spermatophyta</taxon>
        <taxon>Magnoliopsida</taxon>
        <taxon>Liliopsida</taxon>
        <taxon>Poales</taxon>
        <taxon>Poaceae</taxon>
        <taxon>PACMAD clade</taxon>
        <taxon>Arundinoideae</taxon>
        <taxon>Arundineae</taxon>
        <taxon>Arundo</taxon>
    </lineage>
</organism>
<proteinExistence type="predicted"/>
<evidence type="ECO:0000313" key="1">
    <source>
        <dbReference type="EMBL" id="JAD57796.1"/>
    </source>
</evidence>
<protein>
    <submittedName>
        <fullName evidence="1">Uncharacterized protein</fullName>
    </submittedName>
</protein>
<dbReference type="EMBL" id="GBRH01240099">
    <property type="protein sequence ID" value="JAD57796.1"/>
    <property type="molecule type" value="Transcribed_RNA"/>
</dbReference>
<sequence>MRWAVAAGRPRRRGGRRG</sequence>
<name>A0A0A9B351_ARUDO</name>